<evidence type="ECO:0000256" key="1">
    <source>
        <dbReference type="SAM" id="Coils"/>
    </source>
</evidence>
<evidence type="ECO:0000259" key="2">
    <source>
        <dbReference type="PROSITE" id="PS51208"/>
    </source>
</evidence>
<dbReference type="Pfam" id="PF03797">
    <property type="entry name" value="Autotransporter"/>
    <property type="match status" value="1"/>
</dbReference>
<reference evidence="4" key="1">
    <citation type="submission" date="2017-11" db="EMBL/GenBank/DDBJ databases">
        <title>Genome sequencing of Fusobacterium periodonticum KCOM 1282.</title>
        <authorList>
            <person name="Kook J.-K."/>
            <person name="Park S.-N."/>
            <person name="Lim Y.K."/>
        </authorList>
    </citation>
    <scope>NUCLEOTIDE SEQUENCE [LARGE SCALE GENOMIC DNA]</scope>
    <source>
        <strain evidence="4">KCOM 1282</strain>
    </source>
</reference>
<keyword evidence="1" id="KW-0175">Coiled coil</keyword>
<gene>
    <name evidence="3" type="ORF">CTM86_09135</name>
</gene>
<dbReference type="NCBIfam" id="NF033175">
    <property type="entry name" value="fuso_auto_Nterm"/>
    <property type="match status" value="2"/>
</dbReference>
<protein>
    <submittedName>
        <fullName evidence="3">Autotransporter domain-containing protein</fullName>
    </submittedName>
</protein>
<dbReference type="InterPro" id="IPR036709">
    <property type="entry name" value="Autotransporte_beta_dom_sf"/>
</dbReference>
<dbReference type="InterPro" id="IPR005546">
    <property type="entry name" value="Autotransporte_beta"/>
</dbReference>
<dbReference type="SMART" id="SM00869">
    <property type="entry name" value="Autotransporter"/>
    <property type="match status" value="1"/>
</dbReference>
<dbReference type="Proteomes" id="UP000231749">
    <property type="component" value="Chromosome"/>
</dbReference>
<feature type="coiled-coil region" evidence="1">
    <location>
        <begin position="153"/>
        <end position="191"/>
    </location>
</feature>
<dbReference type="PROSITE" id="PS51208">
    <property type="entry name" value="AUTOTRANSPORTER"/>
    <property type="match status" value="1"/>
</dbReference>
<dbReference type="RefSeq" id="WP_099991016.1">
    <property type="nucleotide sequence ID" value="NZ_CP024702.1"/>
</dbReference>
<feature type="domain" description="Autotransporter" evidence="2">
    <location>
        <begin position="1960"/>
        <end position="2253"/>
    </location>
</feature>
<evidence type="ECO:0000313" key="3">
    <source>
        <dbReference type="EMBL" id="ATV66733.1"/>
    </source>
</evidence>
<proteinExistence type="predicted"/>
<evidence type="ECO:0000313" key="4">
    <source>
        <dbReference type="Proteomes" id="UP000231749"/>
    </source>
</evidence>
<name>A0AAD0F4C2_9FUSO</name>
<dbReference type="SUPFAM" id="SSF103515">
    <property type="entry name" value="Autotransporter"/>
    <property type="match status" value="1"/>
</dbReference>
<dbReference type="InterPro" id="IPR053787">
    <property type="entry name" value="Autotransptr-assoc_N"/>
</dbReference>
<dbReference type="Gene3D" id="2.40.128.130">
    <property type="entry name" value="Autotransporter beta-domain"/>
    <property type="match status" value="1"/>
</dbReference>
<organism evidence="3 4">
    <name type="scientific">Fusobacterium pseudoperiodonticum</name>
    <dbReference type="NCBI Taxonomy" id="2663009"/>
    <lineage>
        <taxon>Bacteria</taxon>
        <taxon>Fusobacteriati</taxon>
        <taxon>Fusobacteriota</taxon>
        <taxon>Fusobacteriia</taxon>
        <taxon>Fusobacteriales</taxon>
        <taxon>Fusobacteriaceae</taxon>
        <taxon>Fusobacterium</taxon>
    </lineage>
</organism>
<sequence length="2253" mass="239600">MANYLPTVEKNLRSAAKRYENVKYSLGLAILFLMKGTSAFSDDNKIQEVERKKDVLTNDQIKKSVVKETKAVTQANKKLKASWATMQFGANDMYSNFFVTPKTKVDKASIVKSENTVLLASADNTTSLPTFSKIASDIEETYAPTTEEINASKGNLRNSIGNLQEKISRARAENAKEVQGLKLELVQLMEQGDQVVKSPWSSWQVGANYMYNDWNGAYKGRGDKVVDQVLSRDNSGSINRFVTGSSTTTSYGSTDLFIVPEPLAEIKISAGINPKIINRQAPSYRPSTPEVTYPTFEPRFISSPIKPSAPAEITPTTFDPPDIKYKGSGFHQWGQVGMPKLNGANVIIQNYDTYDTVSKTDGTTKGIFNIEVGRLSGGARVRWWGANLDGTANPDIQMKGVTNVPATATPGITQGNHNPAGPGTYWLDDGEVTTRGMNAFINELRDHDATISGNYVLTNRGGENNGGNRIFLSHNPASLGSAGYDGLNRSIIRTATFDGNLTLHGTPTAYTGTGAHSDVTVGVEHQHWTNTKHDVYSIFNNTGNITLASGNNLVGILIDIERNYSGDNASAHKTINSGKIEIENAENSIAIDYGEYETWVFKSELTVGNVIVGGKKNYGLRMSNIYPTKADFFDKGVTIKSGGADKKILVKGTENVGVSIAKFLSSAKDSNPIAGITEGLNIEVAGEKNLGFLRHKSYVNNTGDMVFNATTMGTFTFGNGAKDSTLIRTDKHGIQVRKDISVTGKDTDGNDYIGSGNTVLHSNGQTQHIYNYNTITVGKGFTKTVGMAATGTGTSTIDNIVNEGTIDLQGKQSIGMYTDKFSQGKNTGSIKLSAVGDTDPSGNVGDAENIGISNKGKFTFLGDLEVNGKKSSGIYNTGTTTIEVGSNPNDKTNIKATNGATGLYTKGAGSSITSNAGNKLNITVEAGTTKEGLAVYAEDKGQITLHNANINVVGGSAGVAAYDAGTKIDLTGATLKYDGNGYAAYSDGNGQIILNNADIELRGKSTLMNIDWSVPAANRAIKTSATNVTVFSNDVVGINIDNLGTQNISNLSAIKSSLGVVLNPGTEGGQTFNKFKELAIDDGTINFDVATDKNEGDSTPGGFFFKKVLGQRLKLNVNENLTARLSSATANEFYNGQVVGLEANSSDKATTNTETQVNIASGKIVDIARTDGTDKGGVGVFVNYGQVNNSGTINVEKDSSANSNAVGIYAVNGSEVTNNGAINVSGEHSIGLLGMAYRVDTTGKIVVDEFGTGAVGQGTVNIVNKGSVDLDGQGAIGMFAKNNKAGTTFTNAVALNDTTGVITTTGNKAVGMAGEEATLTNRGTVNVNGQTGTGMFAKSNSKIENDGTINIASSTSATETNIGIFTEDQNTVIDNNKDIVGGNNTYGIYGKTINMSASGKIQVGDNSVGLYSNGQYASSATPNVTLAAGSSITVGNNQSVGVFVTGQNQNISSQADMTIGDNSFGYVVKGTGTNLTTNATNPVTVGNDTTFIYSTDTTGNIENRTRLTSTGNKNYGIYAAGNVTNLADMDFSSGIGNVGMYSIAGGTIVNGSPTVNSIIKVGSSDKPNKLYGIGMVAGYTDDNGNVIQTGTVENYGTIKVEKDNGIGMYATGSGSKAINRGTIELSGKNTTGMHLDNNAVGENYGTIKTVPNPTNDGIVGVSVQNGAVIKNYGNIIIDGANNTGIYLSRGKNEGATPTATNGAVAVRNKVQSDTSKKVAGIEIKAPGNGTATVTRDGKLETPTFVDTTVASPLASRVIVGATELDLTSTKLGDTPSGGMASEIGMYVDTSGVNYTNPIQGLQHLTAVKDVNLIFGTEASRYTTSKDIKIGENILKPYNDEISALTSGGTGKNFNIYSGSLTWIATGTQNPDDTFNAVYLSKIPYTAFAKDKDTYNFMDGLEQRYGVEGVNSREKALFDKLNAIGKGEPVLFAQAVDQMKGHQYANTQQRVQATADILNKEFNYLRNEWSNLTKDSNKIKTFGARGEYNTKTAGIEDYKSNAYGVAYVHEDETVRLGESTGWYAGMVHNKLKFKDFGRSEEEMLQGKLGIFKSVPFDENNSLNWTISGDISVGYNKMHRKYLVVDEIFNAKSRYSTYGVGLKNEISKELRLSEGFSVKPYAALNVEYGRVSKIKEKSGEMRLEVKGNDYLSVRPEIGSELAYKHYFGAGAFKAAVGVAYENELGRVANAHNKARVANTSADWYDLRGEKEDRRGNVKVDLNVGLESERYGVTANVGYDTKGENLRGGVGLRVKF</sequence>
<dbReference type="EMBL" id="CP024702">
    <property type="protein sequence ID" value="ATV66733.1"/>
    <property type="molecule type" value="Genomic_DNA"/>
</dbReference>
<accession>A0AAD0F4C2</accession>